<dbReference type="AlphaFoldDB" id="A0A232EGG6"/>
<gene>
    <name evidence="1" type="ORF">TSAR_007265</name>
</gene>
<evidence type="ECO:0000313" key="1">
    <source>
        <dbReference type="EMBL" id="OXU17443.1"/>
    </source>
</evidence>
<proteinExistence type="predicted"/>
<accession>A0A232EGG6</accession>
<dbReference type="EMBL" id="NNAY01004767">
    <property type="protein sequence ID" value="OXU17443.1"/>
    <property type="molecule type" value="Genomic_DNA"/>
</dbReference>
<protein>
    <submittedName>
        <fullName evidence="1">Uncharacterized protein</fullName>
    </submittedName>
</protein>
<dbReference type="Proteomes" id="UP000215335">
    <property type="component" value="Unassembled WGS sequence"/>
</dbReference>
<keyword evidence="2" id="KW-1185">Reference proteome</keyword>
<evidence type="ECO:0000313" key="2">
    <source>
        <dbReference type="Proteomes" id="UP000215335"/>
    </source>
</evidence>
<reference evidence="1 2" key="1">
    <citation type="journal article" date="2017" name="Curr. Biol.">
        <title>The Evolution of Venom by Co-option of Single-Copy Genes.</title>
        <authorList>
            <person name="Martinson E.O."/>
            <person name="Mrinalini"/>
            <person name="Kelkar Y.D."/>
            <person name="Chang C.H."/>
            <person name="Werren J.H."/>
        </authorList>
    </citation>
    <scope>NUCLEOTIDE SEQUENCE [LARGE SCALE GENOMIC DNA]</scope>
    <source>
        <strain evidence="1 2">Alberta</strain>
        <tissue evidence="1">Whole body</tissue>
    </source>
</reference>
<comment type="caution">
    <text evidence="1">The sequence shown here is derived from an EMBL/GenBank/DDBJ whole genome shotgun (WGS) entry which is preliminary data.</text>
</comment>
<sequence length="112" mass="12803">MENERLRNELQIARRQANIFMLSHESDLHLPLKGKPNNLSYVVTKWWKSICAPLSSLSTLSFGFHRRQNREEESYTFSPFTKTFKRGAESYANADVVANNGTSFLNGPDCSC</sequence>
<organism evidence="1 2">
    <name type="scientific">Trichomalopsis sarcophagae</name>
    <dbReference type="NCBI Taxonomy" id="543379"/>
    <lineage>
        <taxon>Eukaryota</taxon>
        <taxon>Metazoa</taxon>
        <taxon>Ecdysozoa</taxon>
        <taxon>Arthropoda</taxon>
        <taxon>Hexapoda</taxon>
        <taxon>Insecta</taxon>
        <taxon>Pterygota</taxon>
        <taxon>Neoptera</taxon>
        <taxon>Endopterygota</taxon>
        <taxon>Hymenoptera</taxon>
        <taxon>Apocrita</taxon>
        <taxon>Proctotrupomorpha</taxon>
        <taxon>Chalcidoidea</taxon>
        <taxon>Pteromalidae</taxon>
        <taxon>Pteromalinae</taxon>
        <taxon>Trichomalopsis</taxon>
    </lineage>
</organism>
<name>A0A232EGG6_9HYME</name>